<organism evidence="5 6">
    <name type="scientific">Paenimyroides tangerinum</name>
    <dbReference type="NCBI Taxonomy" id="2488728"/>
    <lineage>
        <taxon>Bacteria</taxon>
        <taxon>Pseudomonadati</taxon>
        <taxon>Bacteroidota</taxon>
        <taxon>Flavobacteriia</taxon>
        <taxon>Flavobacteriales</taxon>
        <taxon>Flavobacteriaceae</taxon>
        <taxon>Paenimyroides</taxon>
    </lineage>
</organism>
<sequence>MKNFIKLIGLFTLTIFMSFSNPNKKVLVIDVSHGGKDYGAVNQNLREKDIVLDIAKKIKELNTNDDIEIILNREKDEFISLSDRAEFINKLSPDYVISLHLNSYVEEDKNGFEIIYGGNNLDSEELAKKLYENINFTKSEIKKIDFYLLKNVQAPMSFLELGYLSNQKDREYITSDEGQNEIAESILKTLE</sequence>
<evidence type="ECO:0000256" key="1">
    <source>
        <dbReference type="ARBA" id="ARBA00001561"/>
    </source>
</evidence>
<dbReference type="AlphaFoldDB" id="A0A3P3W4H3"/>
<dbReference type="Pfam" id="PF01520">
    <property type="entry name" value="Amidase_3"/>
    <property type="match status" value="1"/>
</dbReference>
<comment type="caution">
    <text evidence="5">The sequence shown here is derived from an EMBL/GenBank/DDBJ whole genome shotgun (WGS) entry which is preliminary data.</text>
</comment>
<dbReference type="InterPro" id="IPR002508">
    <property type="entry name" value="MurNAc-LAA_cat"/>
</dbReference>
<dbReference type="RefSeq" id="WP_125019608.1">
    <property type="nucleotide sequence ID" value="NZ_RQVQ01000029.1"/>
</dbReference>
<name>A0A3P3W4H3_9FLAO</name>
<evidence type="ECO:0000313" key="5">
    <source>
        <dbReference type="EMBL" id="RRJ89327.1"/>
    </source>
</evidence>
<keyword evidence="6" id="KW-1185">Reference proteome</keyword>
<reference evidence="5 6" key="1">
    <citation type="submission" date="2018-11" db="EMBL/GenBank/DDBJ databases">
        <title>Flavobacterium sp. nov., YIM 102701-2 draft genome.</title>
        <authorList>
            <person name="Li G."/>
            <person name="Jiang Y."/>
        </authorList>
    </citation>
    <scope>NUCLEOTIDE SEQUENCE [LARGE SCALE GENOMIC DNA]</scope>
    <source>
        <strain evidence="5 6">YIM 102701-2</strain>
    </source>
</reference>
<feature type="domain" description="MurNAc-LAA" evidence="4">
    <location>
        <begin position="85"/>
        <end position="191"/>
    </location>
</feature>
<dbReference type="OrthoDB" id="9806267at2"/>
<evidence type="ECO:0000256" key="2">
    <source>
        <dbReference type="ARBA" id="ARBA00011901"/>
    </source>
</evidence>
<dbReference type="CDD" id="cd02696">
    <property type="entry name" value="MurNAc-LAA"/>
    <property type="match status" value="1"/>
</dbReference>
<accession>A0A3P3W4H3</accession>
<gene>
    <name evidence="5" type="ORF">EG240_11860</name>
</gene>
<dbReference type="InterPro" id="IPR050695">
    <property type="entry name" value="N-acetylmuramoyl_amidase_3"/>
</dbReference>
<evidence type="ECO:0000259" key="4">
    <source>
        <dbReference type="SMART" id="SM00646"/>
    </source>
</evidence>
<dbReference type="EC" id="3.5.1.28" evidence="2"/>
<dbReference type="PANTHER" id="PTHR30404">
    <property type="entry name" value="N-ACETYLMURAMOYL-L-ALANINE AMIDASE"/>
    <property type="match status" value="1"/>
</dbReference>
<dbReference type="SUPFAM" id="SSF53187">
    <property type="entry name" value="Zn-dependent exopeptidases"/>
    <property type="match status" value="1"/>
</dbReference>
<evidence type="ECO:0000313" key="6">
    <source>
        <dbReference type="Proteomes" id="UP000275719"/>
    </source>
</evidence>
<dbReference type="PANTHER" id="PTHR30404:SF0">
    <property type="entry name" value="N-ACETYLMURAMOYL-L-ALANINE AMIDASE AMIC"/>
    <property type="match status" value="1"/>
</dbReference>
<evidence type="ECO:0000256" key="3">
    <source>
        <dbReference type="ARBA" id="ARBA00022801"/>
    </source>
</evidence>
<protein>
    <recommendedName>
        <fullName evidence="2">N-acetylmuramoyl-L-alanine amidase</fullName>
        <ecNumber evidence="2">3.5.1.28</ecNumber>
    </recommendedName>
</protein>
<comment type="catalytic activity">
    <reaction evidence="1">
        <text>Hydrolyzes the link between N-acetylmuramoyl residues and L-amino acid residues in certain cell-wall glycopeptides.</text>
        <dbReference type="EC" id="3.5.1.28"/>
    </reaction>
</comment>
<dbReference type="Proteomes" id="UP000275719">
    <property type="component" value="Unassembled WGS sequence"/>
</dbReference>
<proteinExistence type="predicted"/>
<dbReference type="Gene3D" id="3.40.630.40">
    <property type="entry name" value="Zn-dependent exopeptidases"/>
    <property type="match status" value="1"/>
</dbReference>
<dbReference type="GO" id="GO:0030288">
    <property type="term" value="C:outer membrane-bounded periplasmic space"/>
    <property type="evidence" value="ECO:0007669"/>
    <property type="project" value="TreeGrafter"/>
</dbReference>
<dbReference type="SMART" id="SM00646">
    <property type="entry name" value="Ami_3"/>
    <property type="match status" value="1"/>
</dbReference>
<keyword evidence="3" id="KW-0378">Hydrolase</keyword>
<dbReference type="GO" id="GO:0008745">
    <property type="term" value="F:N-acetylmuramoyl-L-alanine amidase activity"/>
    <property type="evidence" value="ECO:0007669"/>
    <property type="project" value="UniProtKB-EC"/>
</dbReference>
<dbReference type="GO" id="GO:0009253">
    <property type="term" value="P:peptidoglycan catabolic process"/>
    <property type="evidence" value="ECO:0007669"/>
    <property type="project" value="InterPro"/>
</dbReference>
<dbReference type="EMBL" id="RQVQ01000029">
    <property type="protein sequence ID" value="RRJ89327.1"/>
    <property type="molecule type" value="Genomic_DNA"/>
</dbReference>